<dbReference type="Pfam" id="PF14697">
    <property type="entry name" value="Fer4_21"/>
    <property type="match status" value="1"/>
</dbReference>
<dbReference type="PATRIC" id="fig|1244869.3.peg.3596"/>
<evidence type="ECO:0000256" key="3">
    <source>
        <dbReference type="ARBA" id="ARBA00022723"/>
    </source>
</evidence>
<evidence type="ECO:0000256" key="6">
    <source>
        <dbReference type="ARBA" id="ARBA00023014"/>
    </source>
</evidence>
<sequence length="90" mass="9824">MPDPSNLPKDLAPIATRLSTMLPGDWRALRPLVDRAKCVKCAVCWLFCPVQCIAEKPRWFAADMSVCKGCGVCAQECPQNAIAMVEEDAA</sequence>
<dbReference type="GO" id="GO:0051539">
    <property type="term" value="F:4 iron, 4 sulfur cluster binding"/>
    <property type="evidence" value="ECO:0007669"/>
    <property type="project" value="UniProtKB-KW"/>
</dbReference>
<keyword evidence="8" id="KW-0670">Pyruvate</keyword>
<dbReference type="GO" id="GO:0016625">
    <property type="term" value="F:oxidoreductase activity, acting on the aldehyde or oxo group of donors, iron-sulfur protein as acceptor"/>
    <property type="evidence" value="ECO:0007669"/>
    <property type="project" value="InterPro"/>
</dbReference>
<keyword evidence="4" id="KW-0677">Repeat</keyword>
<comment type="caution">
    <text evidence="8">The sequence shown here is derived from an EMBL/GenBank/DDBJ whole genome shotgun (WGS) entry which is preliminary data.</text>
</comment>
<evidence type="ECO:0000256" key="5">
    <source>
        <dbReference type="ARBA" id="ARBA00023004"/>
    </source>
</evidence>
<dbReference type="Gene3D" id="3.30.70.20">
    <property type="match status" value="1"/>
</dbReference>
<dbReference type="STRING" id="1244869.H261_17985"/>
<dbReference type="PROSITE" id="PS00198">
    <property type="entry name" value="4FE4S_FER_1"/>
    <property type="match status" value="1"/>
</dbReference>
<feature type="domain" description="4Fe-4S ferredoxin-type" evidence="7">
    <location>
        <begin position="29"/>
        <end position="53"/>
    </location>
</feature>
<evidence type="ECO:0000256" key="2">
    <source>
        <dbReference type="ARBA" id="ARBA00022485"/>
    </source>
</evidence>
<organism evidence="8 9">
    <name type="scientific">Paramagnetospirillum caucaseum</name>
    <dbReference type="NCBI Taxonomy" id="1244869"/>
    <lineage>
        <taxon>Bacteria</taxon>
        <taxon>Pseudomonadati</taxon>
        <taxon>Pseudomonadota</taxon>
        <taxon>Alphaproteobacteria</taxon>
        <taxon>Rhodospirillales</taxon>
        <taxon>Magnetospirillaceae</taxon>
        <taxon>Paramagnetospirillum</taxon>
    </lineage>
</organism>
<dbReference type="Proteomes" id="UP000011744">
    <property type="component" value="Unassembled WGS sequence"/>
</dbReference>
<dbReference type="PANTHER" id="PTHR43724:SF1">
    <property type="entry name" value="PYRUVATE SYNTHASE SUBUNIT PORD"/>
    <property type="match status" value="1"/>
</dbReference>
<protein>
    <submittedName>
        <fullName evidence="8">Pyruvate/2-ketoisovalerate 2-oxoacid:acceptor oxidoreductase subunit delta</fullName>
    </submittedName>
</protein>
<comment type="cofactor">
    <cofactor evidence="1">
        <name>[4Fe-4S] cluster</name>
        <dbReference type="ChEBI" id="CHEBI:49883"/>
    </cofactor>
</comment>
<dbReference type="PROSITE" id="PS51379">
    <property type="entry name" value="4FE4S_FER_2"/>
    <property type="match status" value="2"/>
</dbReference>
<dbReference type="EMBL" id="AONQ01000062">
    <property type="protein sequence ID" value="EME68520.1"/>
    <property type="molecule type" value="Genomic_DNA"/>
</dbReference>
<evidence type="ECO:0000313" key="8">
    <source>
        <dbReference type="EMBL" id="EME68520.1"/>
    </source>
</evidence>
<evidence type="ECO:0000313" key="9">
    <source>
        <dbReference type="Proteomes" id="UP000011744"/>
    </source>
</evidence>
<dbReference type="AlphaFoldDB" id="M2Z2H8"/>
<keyword evidence="3" id="KW-0479">Metal-binding</keyword>
<keyword evidence="9" id="KW-1185">Reference proteome</keyword>
<evidence type="ECO:0000256" key="1">
    <source>
        <dbReference type="ARBA" id="ARBA00001966"/>
    </source>
</evidence>
<dbReference type="InterPro" id="IPR017896">
    <property type="entry name" value="4Fe4S_Fe-S-bd"/>
</dbReference>
<reference evidence="8 9" key="1">
    <citation type="journal article" date="2014" name="Genome Announc.">
        <title>Draft Genome Sequence of Magnetospirillum sp. Strain SO-1, a Freshwater Magnetotactic Bacterium Isolated from the Ol'khovka River, Russia.</title>
        <authorList>
            <person name="Grouzdev D.S."/>
            <person name="Dziuba M.V."/>
            <person name="Sukhacheva M.S."/>
            <person name="Mardanov A.V."/>
            <person name="Beletskiy A.V."/>
            <person name="Kuznetsov B.B."/>
            <person name="Skryabin K.G."/>
        </authorList>
    </citation>
    <scope>NUCLEOTIDE SEQUENCE [LARGE SCALE GENOMIC DNA]</scope>
    <source>
        <strain evidence="8 9">SO-1</strain>
    </source>
</reference>
<dbReference type="InterPro" id="IPR011898">
    <property type="entry name" value="PorD_KorD"/>
</dbReference>
<dbReference type="SUPFAM" id="SSF54862">
    <property type="entry name" value="4Fe-4S ferredoxins"/>
    <property type="match status" value="1"/>
</dbReference>
<evidence type="ECO:0000259" key="7">
    <source>
        <dbReference type="PROSITE" id="PS51379"/>
    </source>
</evidence>
<dbReference type="GO" id="GO:0046872">
    <property type="term" value="F:metal ion binding"/>
    <property type="evidence" value="ECO:0007669"/>
    <property type="project" value="UniProtKB-KW"/>
</dbReference>
<dbReference type="PANTHER" id="PTHR43724">
    <property type="entry name" value="PYRUVATE SYNTHASE SUBUNIT PORD"/>
    <property type="match status" value="1"/>
</dbReference>
<evidence type="ECO:0000256" key="4">
    <source>
        <dbReference type="ARBA" id="ARBA00022737"/>
    </source>
</evidence>
<proteinExistence type="predicted"/>
<dbReference type="NCBIfam" id="TIGR02179">
    <property type="entry name" value="PorD_KorD"/>
    <property type="match status" value="1"/>
</dbReference>
<name>M2Z2H8_9PROT</name>
<feature type="domain" description="4Fe-4S ferredoxin-type" evidence="7">
    <location>
        <begin position="57"/>
        <end position="87"/>
    </location>
</feature>
<keyword evidence="6" id="KW-0411">Iron-sulfur</keyword>
<keyword evidence="5" id="KW-0408">Iron</keyword>
<dbReference type="eggNOG" id="COG1144">
    <property type="taxonomic scope" value="Bacteria"/>
</dbReference>
<dbReference type="InterPro" id="IPR017900">
    <property type="entry name" value="4Fe4S_Fe_S_CS"/>
</dbReference>
<accession>M2Z2H8</accession>
<gene>
    <name evidence="8" type="ORF">H261_17985</name>
</gene>
<keyword evidence="2" id="KW-0004">4Fe-4S</keyword>